<evidence type="ECO:0000256" key="9">
    <source>
        <dbReference type="ARBA" id="ARBA00029627"/>
    </source>
</evidence>
<dbReference type="RefSeq" id="XP_023249144.1">
    <property type="nucleotide sequence ID" value="XM_023393376.1"/>
</dbReference>
<protein>
    <recommendedName>
        <fullName evidence="4">Secreted phosphoprotein 24</fullName>
    </recommendedName>
    <alternativeName>
        <fullName evidence="9">Secreted phosphoprotein 2</fullName>
    </alternativeName>
</protein>
<keyword evidence="8" id="KW-1015">Disulfide bond</keyword>
<dbReference type="CTD" id="6694"/>
<dbReference type="InterPro" id="IPR046350">
    <property type="entry name" value="Cystatin_sf"/>
</dbReference>
<evidence type="ECO:0000256" key="5">
    <source>
        <dbReference type="ARBA" id="ARBA00022525"/>
    </source>
</evidence>
<evidence type="ECO:0000256" key="10">
    <source>
        <dbReference type="SAM" id="SignalP"/>
    </source>
</evidence>
<comment type="function">
    <text evidence="1">Could coordinate an aspect of bone turnover.</text>
</comment>
<keyword evidence="6" id="KW-0597">Phosphoprotein</keyword>
<dbReference type="Pfam" id="PF07448">
    <property type="entry name" value="Spp-24"/>
    <property type="match status" value="1"/>
</dbReference>
<dbReference type="GeneID" id="111644469"/>
<evidence type="ECO:0000256" key="8">
    <source>
        <dbReference type="ARBA" id="ARBA00023157"/>
    </source>
</evidence>
<reference evidence="11" key="2">
    <citation type="submission" date="2025-09" db="UniProtKB">
        <authorList>
            <consortium name="Ensembl"/>
        </authorList>
    </citation>
    <scope>IDENTIFICATION</scope>
</reference>
<name>A0A3B4XIF5_SERLL</name>
<evidence type="ECO:0000256" key="4">
    <source>
        <dbReference type="ARBA" id="ARBA00020365"/>
    </source>
</evidence>
<dbReference type="PANTHER" id="PTHR15444">
    <property type="entry name" value="SECRETED PHOSPHOPROTEIN 24"/>
    <property type="match status" value="1"/>
</dbReference>
<evidence type="ECO:0000256" key="6">
    <source>
        <dbReference type="ARBA" id="ARBA00022553"/>
    </source>
</evidence>
<accession>A0A3B4XIF5</accession>
<dbReference type="GO" id="GO:0046849">
    <property type="term" value="P:bone remodeling"/>
    <property type="evidence" value="ECO:0007669"/>
    <property type="project" value="InterPro"/>
</dbReference>
<evidence type="ECO:0000256" key="3">
    <source>
        <dbReference type="ARBA" id="ARBA00008576"/>
    </source>
</evidence>
<comment type="similarity">
    <text evidence="3">Belongs to the SPP2 family.</text>
</comment>
<dbReference type="InterPro" id="IPR010892">
    <property type="entry name" value="Spp-24"/>
</dbReference>
<evidence type="ECO:0000313" key="12">
    <source>
        <dbReference type="Proteomes" id="UP000261360"/>
    </source>
</evidence>
<dbReference type="Proteomes" id="UP000261360">
    <property type="component" value="Unplaced"/>
</dbReference>
<sequence>MKRRDTLVLVRMKSYICLLALLQLLGCSGAPLPNSELESMATRGLEAALAEVNSVYAINNLYRVTRGSVTRVIPVGLNTVDLMMAFGIKETECGKASGSDPQTCAFRPGFFVNTLSCSSRVRISATSTQVVSARCGRDGSSSSESSEEMFSRGRQHFIIPLTNRV</sequence>
<evidence type="ECO:0000256" key="2">
    <source>
        <dbReference type="ARBA" id="ARBA00004613"/>
    </source>
</evidence>
<proteinExistence type="inferred from homology"/>
<evidence type="ECO:0000256" key="1">
    <source>
        <dbReference type="ARBA" id="ARBA00002371"/>
    </source>
</evidence>
<dbReference type="STRING" id="1841481.ENSSLDP00000015987"/>
<evidence type="ECO:0000313" key="11">
    <source>
        <dbReference type="Ensembl" id="ENSSLDP00000015987.1"/>
    </source>
</evidence>
<keyword evidence="12" id="KW-1185">Reference proteome</keyword>
<feature type="chain" id="PRO_5017409716" description="Secreted phosphoprotein 24" evidence="10">
    <location>
        <begin position="30"/>
        <end position="165"/>
    </location>
</feature>
<dbReference type="Gene3D" id="3.10.450.10">
    <property type="match status" value="1"/>
</dbReference>
<dbReference type="SUPFAM" id="SSF54403">
    <property type="entry name" value="Cystatin/monellin"/>
    <property type="match status" value="1"/>
</dbReference>
<dbReference type="Ensembl" id="ENSSLDT00000016582.1">
    <property type="protein sequence ID" value="ENSSLDP00000015987.1"/>
    <property type="gene ID" value="ENSSLDG00000012693.1"/>
</dbReference>
<keyword evidence="5" id="KW-0964">Secreted</keyword>
<organism evidence="11 12">
    <name type="scientific">Seriola lalandi dorsalis</name>
    <dbReference type="NCBI Taxonomy" id="1841481"/>
    <lineage>
        <taxon>Eukaryota</taxon>
        <taxon>Metazoa</taxon>
        <taxon>Chordata</taxon>
        <taxon>Craniata</taxon>
        <taxon>Vertebrata</taxon>
        <taxon>Euteleostomi</taxon>
        <taxon>Actinopterygii</taxon>
        <taxon>Neopterygii</taxon>
        <taxon>Teleostei</taxon>
        <taxon>Neoteleostei</taxon>
        <taxon>Acanthomorphata</taxon>
        <taxon>Carangaria</taxon>
        <taxon>Carangiformes</taxon>
        <taxon>Carangidae</taxon>
        <taxon>Seriola</taxon>
    </lineage>
</organism>
<feature type="signal peptide" evidence="10">
    <location>
        <begin position="1"/>
        <end position="29"/>
    </location>
</feature>
<comment type="subcellular location">
    <subcellularLocation>
        <location evidence="2">Secreted</location>
    </subcellularLocation>
</comment>
<reference evidence="11" key="1">
    <citation type="submission" date="2025-08" db="UniProtKB">
        <authorList>
            <consortium name="Ensembl"/>
        </authorList>
    </citation>
    <scope>IDENTIFICATION</scope>
</reference>
<keyword evidence="7 10" id="KW-0732">Signal</keyword>
<dbReference type="GeneTree" id="ENSGT00390000009001"/>
<dbReference type="AlphaFoldDB" id="A0A3B4XIF5"/>
<evidence type="ECO:0000256" key="7">
    <source>
        <dbReference type="ARBA" id="ARBA00022729"/>
    </source>
</evidence>
<dbReference type="GO" id="GO:0005576">
    <property type="term" value="C:extracellular region"/>
    <property type="evidence" value="ECO:0007669"/>
    <property type="project" value="UniProtKB-SubCell"/>
</dbReference>
<dbReference type="PANTHER" id="PTHR15444:SF4">
    <property type="entry name" value="SECRETED PHOSPHOPROTEIN 24"/>
    <property type="match status" value="1"/>
</dbReference>